<geneLocation type="plasmid" evidence="3 5">
    <name>AbAZ39_p1</name>
</geneLocation>
<dbReference type="Pfam" id="PF01266">
    <property type="entry name" value="DAO"/>
    <property type="match status" value="1"/>
</dbReference>
<accession>A0A2K1G404</accession>
<evidence type="ECO:0000313" key="4">
    <source>
        <dbReference type="EMBL" id="PNQ99508.1"/>
    </source>
</evidence>
<evidence type="ECO:0000256" key="1">
    <source>
        <dbReference type="ARBA" id="ARBA00023002"/>
    </source>
</evidence>
<dbReference type="EMBL" id="CP007794">
    <property type="protein sequence ID" value="AIB14167.1"/>
    <property type="molecule type" value="Genomic_DNA"/>
</dbReference>
<dbReference type="PANTHER" id="PTHR13847:SF287">
    <property type="entry name" value="FAD-DEPENDENT OXIDOREDUCTASE DOMAIN-CONTAINING PROTEIN 1"/>
    <property type="match status" value="1"/>
</dbReference>
<dbReference type="RefSeq" id="WP_040134424.1">
    <property type="nucleotide sequence ID" value="NZ_CP007794.1"/>
</dbReference>
<accession>A0A060DMQ6</accession>
<evidence type="ECO:0000313" key="5">
    <source>
        <dbReference type="Proteomes" id="UP000027186"/>
    </source>
</evidence>
<dbReference type="PANTHER" id="PTHR13847">
    <property type="entry name" value="SARCOSINE DEHYDROGENASE-RELATED"/>
    <property type="match status" value="1"/>
</dbReference>
<evidence type="ECO:0000313" key="6">
    <source>
        <dbReference type="Proteomes" id="UP000236268"/>
    </source>
</evidence>
<evidence type="ECO:0000313" key="3">
    <source>
        <dbReference type="EMBL" id="AIB14167.1"/>
    </source>
</evidence>
<keyword evidence="3" id="KW-0614">Plasmid</keyword>
<dbReference type="PROSITE" id="PS51257">
    <property type="entry name" value="PROKAR_LIPOPROTEIN"/>
    <property type="match status" value="1"/>
</dbReference>
<dbReference type="GO" id="GO:0032981">
    <property type="term" value="P:mitochondrial respiratory chain complex I assembly"/>
    <property type="evidence" value="ECO:0007669"/>
    <property type="project" value="TreeGrafter"/>
</dbReference>
<organism evidence="3 5">
    <name type="scientific">Azospirillum argentinense</name>
    <dbReference type="NCBI Taxonomy" id="2970906"/>
    <lineage>
        <taxon>Bacteria</taxon>
        <taxon>Pseudomonadati</taxon>
        <taxon>Pseudomonadota</taxon>
        <taxon>Alphaproteobacteria</taxon>
        <taxon>Rhodospirillales</taxon>
        <taxon>Azospirillaceae</taxon>
        <taxon>Azospirillum</taxon>
    </lineage>
</organism>
<protein>
    <submittedName>
        <fullName evidence="4">FAD-binding oxidoreductase</fullName>
    </submittedName>
    <submittedName>
        <fullName evidence="3">FAD-dependent oxidoreductase</fullName>
    </submittedName>
</protein>
<dbReference type="Proteomes" id="UP000236268">
    <property type="component" value="Unassembled WGS sequence"/>
</dbReference>
<dbReference type="Gene3D" id="3.50.50.60">
    <property type="entry name" value="FAD/NAD(P)-binding domain"/>
    <property type="match status" value="1"/>
</dbReference>
<gene>
    <name evidence="3" type="ORF">ABAZ39_19785</name>
    <name evidence="4" type="ORF">C1S70_08115</name>
</gene>
<dbReference type="OrthoDB" id="9806452at2"/>
<feature type="domain" description="FAD dependent oxidoreductase" evidence="2">
    <location>
        <begin position="6"/>
        <end position="361"/>
    </location>
</feature>
<sequence length="392" mass="41887">MADRYDVVIVGGGVMGCAVAYFLANDPGFGGTVAVVERDPTYQRASSALSASSIRQQFSTPANIALSQFGLSFIRNATEHLSVDGDPVDLGLREPGYLYLATGAGADILRRNNAIQLSCGADVALLSPEDLTARFPWLSVEGIALGSLGLSGEGWFDGYSLMQAFRRKAKALGVAMIAGEVAGIDTAEGKVTAVRLADGRRLSCGVAVNAAGPQARRVATMAGVDLPVSARKRCVFVFDCREELPGCPLVIDPSGVWFRPEGKQFICGAPPPADRDPDTDDLTVEHDLFEEMMWPALAERVPAFEAIKVTNAWAGFYEYNEIDQNAVIGPHPELRNLLFCNGFSGHGLQQAPGAGRGLAELITTGAYRSLNLSAFAYDRLVENRPLLETNVI</sequence>
<dbReference type="Proteomes" id="UP000027186">
    <property type="component" value="Plasmid AbAZ39_p1"/>
</dbReference>
<keyword evidence="1" id="KW-0560">Oxidoreductase</keyword>
<dbReference type="InterPro" id="IPR006076">
    <property type="entry name" value="FAD-dep_OxRdtase"/>
</dbReference>
<dbReference type="InterPro" id="IPR036188">
    <property type="entry name" value="FAD/NAD-bd_sf"/>
</dbReference>
<reference evidence="4 6" key="2">
    <citation type="submission" date="2018-01" db="EMBL/GenBank/DDBJ databases">
        <title>Whole genome sequence of Azospirillum brasilense REC3 isolated from strawberry roots.</title>
        <authorList>
            <person name="Fontana C.A."/>
            <person name="Salazar S.M."/>
            <person name="Bassi D."/>
            <person name="Puglisi E."/>
            <person name="Lovaisa N.C."/>
            <person name="Toffoli L.M."/>
            <person name="Pedraza R."/>
            <person name="Cocconcelli P.S."/>
        </authorList>
    </citation>
    <scope>NUCLEOTIDE SEQUENCE [LARGE SCALE GENOMIC DNA]</scope>
    <source>
        <strain evidence="4 6">REC3</strain>
        <plasmid evidence="4">p4unnamed</plasmid>
    </source>
</reference>
<evidence type="ECO:0000259" key="2">
    <source>
        <dbReference type="Pfam" id="PF01266"/>
    </source>
</evidence>
<dbReference type="KEGG" id="abq:ABAZ39_19785"/>
<dbReference type="GO" id="GO:0016491">
    <property type="term" value="F:oxidoreductase activity"/>
    <property type="evidence" value="ECO:0007669"/>
    <property type="project" value="UniProtKB-KW"/>
</dbReference>
<proteinExistence type="predicted"/>
<name>A0A060DMQ6_9PROT</name>
<reference evidence="3 5" key="1">
    <citation type="journal article" date="2014" name="Genome Announc.">
        <title>Complete Genome Sequence of the Model Rhizosphere Strain Azospirillum brasilense Az39, Successfully Applied in Agriculture.</title>
        <authorList>
            <person name="Rivera D."/>
            <person name="Revale S."/>
            <person name="Molina R."/>
            <person name="Gualpa J."/>
            <person name="Puente M."/>
            <person name="Maroniche G."/>
            <person name="Paris G."/>
            <person name="Baker D."/>
            <person name="Clavijo B."/>
            <person name="McLay K."/>
            <person name="Spaepen S."/>
            <person name="Perticari A."/>
            <person name="Vazquez M."/>
            <person name="Wisniewski-Dye F."/>
            <person name="Watkins C."/>
            <person name="Martinez-Abarca F."/>
            <person name="Vanderleyden J."/>
            <person name="Cassan F."/>
        </authorList>
    </citation>
    <scope>NUCLEOTIDE SEQUENCE [LARGE SCALE GENOMIC DNA]</scope>
    <source>
        <strain evidence="3 5">Az39</strain>
        <plasmid evidence="3">AbAZ39_p1</plasmid>
    </source>
</reference>
<dbReference type="AlphaFoldDB" id="A0A060DMQ6"/>
<dbReference type="Gene3D" id="3.30.9.10">
    <property type="entry name" value="D-Amino Acid Oxidase, subunit A, domain 2"/>
    <property type="match status" value="1"/>
</dbReference>
<geneLocation type="plasmid" evidence="4">
    <name>p4unnamed</name>
</geneLocation>
<dbReference type="EMBL" id="POWG01000006">
    <property type="protein sequence ID" value="PNQ99508.1"/>
    <property type="molecule type" value="Genomic_DNA"/>
</dbReference>
<dbReference type="SUPFAM" id="SSF51905">
    <property type="entry name" value="FAD/NAD(P)-binding domain"/>
    <property type="match status" value="1"/>
</dbReference>
<dbReference type="GO" id="GO:0005737">
    <property type="term" value="C:cytoplasm"/>
    <property type="evidence" value="ECO:0007669"/>
    <property type="project" value="TreeGrafter"/>
</dbReference>